<accession>A0ABV8S241</accession>
<feature type="transmembrane region" description="Helical" evidence="11">
    <location>
        <begin position="12"/>
        <end position="31"/>
    </location>
</feature>
<keyword evidence="5 10" id="KW-0997">Cell inner membrane</keyword>
<feature type="domain" description="T2SS protein K second SAM-like" evidence="12">
    <location>
        <begin position="201"/>
        <end position="251"/>
    </location>
</feature>
<dbReference type="PANTHER" id="PTHR38831:SF1">
    <property type="entry name" value="TYPE II SECRETION SYSTEM PROTEIN K-RELATED"/>
    <property type="match status" value="1"/>
</dbReference>
<name>A0ABV8S241_9BURK</name>
<evidence type="ECO:0000313" key="14">
    <source>
        <dbReference type="EMBL" id="MFC4299547.1"/>
    </source>
</evidence>
<dbReference type="Pfam" id="PF21687">
    <property type="entry name" value="T2SSK_1st"/>
    <property type="match status" value="1"/>
</dbReference>
<comment type="similarity">
    <text evidence="2 10">Belongs to the GSP K family.</text>
</comment>
<keyword evidence="8 11" id="KW-1133">Transmembrane helix</keyword>
<evidence type="ECO:0000256" key="7">
    <source>
        <dbReference type="ARBA" id="ARBA00022927"/>
    </source>
</evidence>
<dbReference type="SUPFAM" id="SSF54523">
    <property type="entry name" value="Pili subunits"/>
    <property type="match status" value="1"/>
</dbReference>
<keyword evidence="9 10" id="KW-0472">Membrane</keyword>
<dbReference type="RefSeq" id="WP_376814074.1">
    <property type="nucleotide sequence ID" value="NZ_JBHSDY010000010.1"/>
</dbReference>
<dbReference type="Gene3D" id="3.30.1300.30">
    <property type="entry name" value="GSPII I/J protein-like"/>
    <property type="match status" value="1"/>
</dbReference>
<dbReference type="PANTHER" id="PTHR38831">
    <property type="entry name" value="TYPE II SECRETION SYSTEM PROTEIN K"/>
    <property type="match status" value="1"/>
</dbReference>
<dbReference type="InterPro" id="IPR049031">
    <property type="entry name" value="T2SSK_SAM-like_1st"/>
</dbReference>
<keyword evidence="4 10" id="KW-1003">Cell membrane</keyword>
<comment type="caution">
    <text evidence="14">The sequence shown here is derived from an EMBL/GenBank/DDBJ whole genome shotgun (WGS) entry which is preliminary data.</text>
</comment>
<evidence type="ECO:0000256" key="2">
    <source>
        <dbReference type="ARBA" id="ARBA00007246"/>
    </source>
</evidence>
<dbReference type="InterPro" id="IPR049179">
    <property type="entry name" value="T2SSK_SAM-like_2nd"/>
</dbReference>
<evidence type="ECO:0000256" key="3">
    <source>
        <dbReference type="ARBA" id="ARBA00022448"/>
    </source>
</evidence>
<evidence type="ECO:0000256" key="5">
    <source>
        <dbReference type="ARBA" id="ARBA00022519"/>
    </source>
</evidence>
<dbReference type="InterPro" id="IPR038072">
    <property type="entry name" value="GspK_central_sf"/>
</dbReference>
<evidence type="ECO:0000259" key="13">
    <source>
        <dbReference type="Pfam" id="PF21687"/>
    </source>
</evidence>
<dbReference type="SUPFAM" id="SSF158544">
    <property type="entry name" value="GspK insert domain-like"/>
    <property type="match status" value="1"/>
</dbReference>
<gene>
    <name evidence="14" type="primary">gspK</name>
    <name evidence="14" type="ORF">ACFO0J_16005</name>
</gene>
<dbReference type="InterPro" id="IPR045584">
    <property type="entry name" value="Pilin-like"/>
</dbReference>
<keyword evidence="15" id="KW-1185">Reference proteome</keyword>
<sequence>MRTAEFRQRGMAVIAAMLVVIAASVLAMALIEGQGRLVRILSTERHLAQAHWLLRGGLDWSRVILHLDARENATTRLDGLWTQTLADLPVGPADNPRAALFSGRIEDAQGKFNLRDLAADGRASPAAVASLERLLQWLGRDPALAGALAQRIADSQPGPGRAPVAMGLRSLDDLQGIEGLGLPGVEALRPYAVYLPETVPLNANTAPAEVLGAVIEGLGLAGARDLAAQRDRGLWFVNRGDLVNRLPTLQASRMRRLDVRSDWFSVAGEVSVGDTMVGLRALLQRDRQGRASVRWVSYG</sequence>
<dbReference type="NCBIfam" id="NF037980">
    <property type="entry name" value="T2SS_GspK"/>
    <property type="match status" value="1"/>
</dbReference>
<dbReference type="InterPro" id="IPR005628">
    <property type="entry name" value="GspK"/>
</dbReference>
<dbReference type="Proteomes" id="UP001595756">
    <property type="component" value="Unassembled WGS sequence"/>
</dbReference>
<evidence type="ECO:0000256" key="11">
    <source>
        <dbReference type="SAM" id="Phobius"/>
    </source>
</evidence>
<keyword evidence="6 11" id="KW-0812">Transmembrane</keyword>
<feature type="domain" description="T2SS protein K first SAM-like" evidence="13">
    <location>
        <begin position="110"/>
        <end position="196"/>
    </location>
</feature>
<evidence type="ECO:0000256" key="1">
    <source>
        <dbReference type="ARBA" id="ARBA00004533"/>
    </source>
</evidence>
<keyword evidence="3 10" id="KW-0813">Transport</keyword>
<dbReference type="EMBL" id="JBHSDY010000010">
    <property type="protein sequence ID" value="MFC4299547.1"/>
    <property type="molecule type" value="Genomic_DNA"/>
</dbReference>
<reference evidence="15" key="1">
    <citation type="journal article" date="2019" name="Int. J. Syst. Evol. Microbiol.">
        <title>The Global Catalogue of Microorganisms (GCM) 10K type strain sequencing project: providing services to taxonomists for standard genome sequencing and annotation.</title>
        <authorList>
            <consortium name="The Broad Institute Genomics Platform"/>
            <consortium name="The Broad Institute Genome Sequencing Center for Infectious Disease"/>
            <person name="Wu L."/>
            <person name="Ma J."/>
        </authorList>
    </citation>
    <scope>NUCLEOTIDE SEQUENCE [LARGE SCALE GENOMIC DNA]</scope>
    <source>
        <strain evidence="15">CGMCC 1.19029</strain>
    </source>
</reference>
<proteinExistence type="inferred from homology"/>
<protein>
    <recommendedName>
        <fullName evidence="10">Type II secretion system protein K</fullName>
    </recommendedName>
</protein>
<evidence type="ECO:0000256" key="4">
    <source>
        <dbReference type="ARBA" id="ARBA00022475"/>
    </source>
</evidence>
<organism evidence="14 15">
    <name type="scientific">Castellaniella hirudinis</name>
    <dbReference type="NCBI Taxonomy" id="1144617"/>
    <lineage>
        <taxon>Bacteria</taxon>
        <taxon>Pseudomonadati</taxon>
        <taxon>Pseudomonadota</taxon>
        <taxon>Betaproteobacteria</taxon>
        <taxon>Burkholderiales</taxon>
        <taxon>Alcaligenaceae</taxon>
        <taxon>Castellaniella</taxon>
    </lineage>
</organism>
<dbReference type="Pfam" id="PF03934">
    <property type="entry name" value="T2SSK"/>
    <property type="match status" value="1"/>
</dbReference>
<evidence type="ECO:0000256" key="8">
    <source>
        <dbReference type="ARBA" id="ARBA00022989"/>
    </source>
</evidence>
<evidence type="ECO:0000256" key="10">
    <source>
        <dbReference type="PIRNR" id="PIRNR002786"/>
    </source>
</evidence>
<comment type="subcellular location">
    <subcellularLocation>
        <location evidence="1 10">Cell inner membrane</location>
    </subcellularLocation>
</comment>
<dbReference type="PIRSF" id="PIRSF002786">
    <property type="entry name" value="XcpX"/>
    <property type="match status" value="1"/>
</dbReference>
<keyword evidence="7" id="KW-0653">Protein transport</keyword>
<evidence type="ECO:0000256" key="6">
    <source>
        <dbReference type="ARBA" id="ARBA00022692"/>
    </source>
</evidence>
<evidence type="ECO:0000259" key="12">
    <source>
        <dbReference type="Pfam" id="PF03934"/>
    </source>
</evidence>
<evidence type="ECO:0000313" key="15">
    <source>
        <dbReference type="Proteomes" id="UP001595756"/>
    </source>
</evidence>
<evidence type="ECO:0000256" key="9">
    <source>
        <dbReference type="ARBA" id="ARBA00023136"/>
    </source>
</evidence>